<dbReference type="Proteomes" id="UP001497512">
    <property type="component" value="Chromosome 19"/>
</dbReference>
<feature type="region of interest" description="Disordered" evidence="1">
    <location>
        <begin position="111"/>
        <end position="131"/>
    </location>
</feature>
<protein>
    <recommendedName>
        <fullName evidence="2">Myb/SANT-like domain-containing protein</fullName>
    </recommendedName>
</protein>
<keyword evidence="4" id="KW-1185">Reference proteome</keyword>
<proteinExistence type="predicted"/>
<name>A0ABP0U4K5_9BRYO</name>
<reference evidence="3" key="1">
    <citation type="submission" date="2024-02" db="EMBL/GenBank/DDBJ databases">
        <authorList>
            <consortium name="ELIXIR-Norway"/>
            <consortium name="Elixir Norway"/>
        </authorList>
    </citation>
    <scope>NUCLEOTIDE SEQUENCE</scope>
</reference>
<evidence type="ECO:0000313" key="4">
    <source>
        <dbReference type="Proteomes" id="UP001497512"/>
    </source>
</evidence>
<gene>
    <name evidence="3" type="ORF">CSSPTR1EN2_LOCUS11347</name>
</gene>
<evidence type="ECO:0000313" key="3">
    <source>
        <dbReference type="EMBL" id="CAK9212659.1"/>
    </source>
</evidence>
<sequence>MEFKRREEVAWCRDEEGEECVSSGIDEEIIIQNEQDLDAPDLNGRYLKKEGEKRGTGKEASKNEINCSRLGDSIGRFGILSKRVAGERKAPVKKRKAAKEEDFEEQNSTACPACKYRDGGPSKVSKKQSRQNIGEGAKLFLDKNLQNDPLDNRQFLSAPSTGCGSSSISNPELRKREFGKWQKAGEDLDGNERWTDESLKFLVETCAPLHMQQVGEQSNGHVKYQKKWTSILQAMQQRFGKHFTKKECQSKYWCASREWADYRYSSSKIHQRDLSRNPSVAGRELLKPKFYDVWYETAEKVRVLEPSCGTQDSMREEEGLNGQGVLKLPNTELTLRCLGMEEMSSKHQMQDCTSSMREIQQLMQTHLQASEKREEAIKYHTEFMMQLLTQHVEHVEKRVSNFEQSQQPQHDLLEHINKKLEKVLDGFTTLNNHLSSLASQISKTLETPSSG</sequence>
<accession>A0ABP0U4K5</accession>
<evidence type="ECO:0000259" key="2">
    <source>
        <dbReference type="Pfam" id="PF12776"/>
    </source>
</evidence>
<organism evidence="3 4">
    <name type="scientific">Sphagnum troendelagicum</name>
    <dbReference type="NCBI Taxonomy" id="128251"/>
    <lineage>
        <taxon>Eukaryota</taxon>
        <taxon>Viridiplantae</taxon>
        <taxon>Streptophyta</taxon>
        <taxon>Embryophyta</taxon>
        <taxon>Bryophyta</taxon>
        <taxon>Sphagnophytina</taxon>
        <taxon>Sphagnopsida</taxon>
        <taxon>Sphagnales</taxon>
        <taxon>Sphagnaceae</taxon>
        <taxon>Sphagnum</taxon>
    </lineage>
</organism>
<dbReference type="Pfam" id="PF12776">
    <property type="entry name" value="Myb_DNA-bind_3"/>
    <property type="match status" value="1"/>
</dbReference>
<evidence type="ECO:0000256" key="1">
    <source>
        <dbReference type="SAM" id="MobiDB-lite"/>
    </source>
</evidence>
<feature type="domain" description="Myb/SANT-like" evidence="2">
    <location>
        <begin position="193"/>
        <end position="263"/>
    </location>
</feature>
<dbReference type="InterPro" id="IPR024752">
    <property type="entry name" value="Myb/SANT-like_dom"/>
</dbReference>
<dbReference type="EMBL" id="OZ019911">
    <property type="protein sequence ID" value="CAK9212659.1"/>
    <property type="molecule type" value="Genomic_DNA"/>
</dbReference>